<dbReference type="EMBL" id="UPHQ01000200">
    <property type="protein sequence ID" value="VBA42027.1"/>
    <property type="molecule type" value="Genomic_DNA"/>
</dbReference>
<evidence type="ECO:0000313" key="3">
    <source>
        <dbReference type="Proteomes" id="UP000267289"/>
    </source>
</evidence>
<dbReference type="RefSeq" id="WP_136625730.1">
    <property type="nucleotide sequence ID" value="NZ_UPHQ01000200.1"/>
</dbReference>
<dbReference type="Proteomes" id="UP000267289">
    <property type="component" value="Unassembled WGS sequence"/>
</dbReference>
<gene>
    <name evidence="2" type="ORF">LAUMK13_03835</name>
</gene>
<name>A0A498Q9I9_9MYCO</name>
<keyword evidence="3" id="KW-1185">Reference proteome</keyword>
<evidence type="ECO:0000256" key="1">
    <source>
        <dbReference type="SAM" id="SignalP"/>
    </source>
</evidence>
<feature type="signal peptide" evidence="1">
    <location>
        <begin position="1"/>
        <end position="32"/>
    </location>
</feature>
<feature type="chain" id="PRO_5019783343" evidence="1">
    <location>
        <begin position="33"/>
        <end position="71"/>
    </location>
</feature>
<protein>
    <submittedName>
        <fullName evidence="2">Uncharacterized protein</fullName>
    </submittedName>
</protein>
<evidence type="ECO:0000313" key="2">
    <source>
        <dbReference type="EMBL" id="VBA42027.1"/>
    </source>
</evidence>
<accession>A0A498Q9I9</accession>
<dbReference type="AlphaFoldDB" id="A0A498Q9I9"/>
<sequence>MSGLAMRGRRGLALLLVVVSALLLAPAGPAGAEPEPLPGYSVADPVQGPPVAYEYSSANVLGAAAVWLISV</sequence>
<keyword evidence="1" id="KW-0732">Signal</keyword>
<proteinExistence type="predicted"/>
<organism evidence="2 3">
    <name type="scientific">Mycobacterium innocens</name>
    <dbReference type="NCBI Taxonomy" id="2341083"/>
    <lineage>
        <taxon>Bacteria</taxon>
        <taxon>Bacillati</taxon>
        <taxon>Actinomycetota</taxon>
        <taxon>Actinomycetes</taxon>
        <taxon>Mycobacteriales</taxon>
        <taxon>Mycobacteriaceae</taxon>
        <taxon>Mycobacterium</taxon>
    </lineage>
</organism>
<reference evidence="2 3" key="1">
    <citation type="submission" date="2018-09" db="EMBL/GenBank/DDBJ databases">
        <authorList>
            <person name="Tagini F."/>
        </authorList>
    </citation>
    <scope>NUCLEOTIDE SEQUENCE [LARGE SCALE GENOMIC DNA]</scope>
    <source>
        <strain evidence="2 3">MK13</strain>
    </source>
</reference>